<evidence type="ECO:0000313" key="2">
    <source>
        <dbReference type="EMBL" id="KVI09202.1"/>
    </source>
</evidence>
<organism evidence="2 3">
    <name type="scientific">Cynara cardunculus var. scolymus</name>
    <name type="common">Globe artichoke</name>
    <name type="synonym">Cynara scolymus</name>
    <dbReference type="NCBI Taxonomy" id="59895"/>
    <lineage>
        <taxon>Eukaryota</taxon>
        <taxon>Viridiplantae</taxon>
        <taxon>Streptophyta</taxon>
        <taxon>Embryophyta</taxon>
        <taxon>Tracheophyta</taxon>
        <taxon>Spermatophyta</taxon>
        <taxon>Magnoliopsida</taxon>
        <taxon>eudicotyledons</taxon>
        <taxon>Gunneridae</taxon>
        <taxon>Pentapetalae</taxon>
        <taxon>asterids</taxon>
        <taxon>campanulids</taxon>
        <taxon>Asterales</taxon>
        <taxon>Asteraceae</taxon>
        <taxon>Carduoideae</taxon>
        <taxon>Cardueae</taxon>
        <taxon>Carduinae</taxon>
        <taxon>Cynara</taxon>
    </lineage>
</organism>
<sequence length="96" mass="10792">MLPKLTEAYPYLVEPVNALMKGNDLYMEMKESGVINEQNIAESNIKNYQIEACETKIRLTFGPFSNNSLLEHGDGGSRRVSKRTNVGSIKQSKLEL</sequence>
<gene>
    <name evidence="2" type="ORF">Ccrd_012375</name>
</gene>
<comment type="caution">
    <text evidence="2">The sequence shown here is derived from an EMBL/GenBank/DDBJ whole genome shotgun (WGS) entry which is preliminary data.</text>
</comment>
<dbReference type="Proteomes" id="UP000243975">
    <property type="component" value="Unassembled WGS sequence"/>
</dbReference>
<evidence type="ECO:0000313" key="3">
    <source>
        <dbReference type="Proteomes" id="UP000243975"/>
    </source>
</evidence>
<keyword evidence="3" id="KW-1185">Reference proteome</keyword>
<dbReference type="AlphaFoldDB" id="A0A103YHJ2"/>
<evidence type="ECO:0000256" key="1">
    <source>
        <dbReference type="SAM" id="MobiDB-lite"/>
    </source>
</evidence>
<dbReference type="Gramene" id="KVI09202">
    <property type="protein sequence ID" value="KVI09202"/>
    <property type="gene ID" value="Ccrd_012375"/>
</dbReference>
<accession>A0A103YHJ2</accession>
<feature type="region of interest" description="Disordered" evidence="1">
    <location>
        <begin position="70"/>
        <end position="96"/>
    </location>
</feature>
<name>A0A103YHJ2_CYNCS</name>
<protein>
    <submittedName>
        <fullName evidence="2">Uncharacterized protein</fullName>
    </submittedName>
</protein>
<proteinExistence type="predicted"/>
<dbReference type="EMBL" id="LEKV01001068">
    <property type="protein sequence ID" value="KVI09202.1"/>
    <property type="molecule type" value="Genomic_DNA"/>
</dbReference>
<feature type="compositionally biased region" description="Polar residues" evidence="1">
    <location>
        <begin position="83"/>
        <end position="96"/>
    </location>
</feature>
<reference evidence="2 3" key="1">
    <citation type="journal article" date="2016" name="Sci. Rep.">
        <title>The genome sequence of the outbreeding globe artichoke constructed de novo incorporating a phase-aware low-pass sequencing strategy of F1 progeny.</title>
        <authorList>
            <person name="Scaglione D."/>
            <person name="Reyes-Chin-Wo S."/>
            <person name="Acquadro A."/>
            <person name="Froenicke L."/>
            <person name="Portis E."/>
            <person name="Beitel C."/>
            <person name="Tirone M."/>
            <person name="Mauro R."/>
            <person name="Lo Monaco A."/>
            <person name="Mauromicale G."/>
            <person name="Faccioli P."/>
            <person name="Cattivelli L."/>
            <person name="Rieseberg L."/>
            <person name="Michelmore R."/>
            <person name="Lanteri S."/>
        </authorList>
    </citation>
    <scope>NUCLEOTIDE SEQUENCE [LARGE SCALE GENOMIC DNA]</scope>
    <source>
        <strain evidence="2">2C</strain>
    </source>
</reference>